<feature type="domain" description="Integrase catalytic" evidence="2">
    <location>
        <begin position="561"/>
        <end position="727"/>
    </location>
</feature>
<dbReference type="Gene3D" id="3.30.420.10">
    <property type="entry name" value="Ribonuclease H-like superfamily/Ribonuclease H"/>
    <property type="match status" value="1"/>
</dbReference>
<dbReference type="PANTHER" id="PTHR11439:SF461">
    <property type="entry name" value="OS10G0432200 PROTEIN"/>
    <property type="match status" value="1"/>
</dbReference>
<reference evidence="3 4" key="1">
    <citation type="submission" date="2024-02" db="EMBL/GenBank/DDBJ databases">
        <title>High-quality chromosome-scale genome assembly of Pensacola bahiagrass (Paspalum notatum Flugge var. saurae).</title>
        <authorList>
            <person name="Vega J.M."/>
            <person name="Podio M."/>
            <person name="Orjuela J."/>
            <person name="Siena L.A."/>
            <person name="Pessino S.C."/>
            <person name="Combes M.C."/>
            <person name="Mariac C."/>
            <person name="Albertini E."/>
            <person name="Pupilli F."/>
            <person name="Ortiz J.P.A."/>
            <person name="Leblanc O."/>
        </authorList>
    </citation>
    <scope>NUCLEOTIDE SEQUENCE [LARGE SCALE GENOMIC DNA]</scope>
    <source>
        <strain evidence="3">R1</strain>
        <tissue evidence="3">Leaf</tissue>
    </source>
</reference>
<dbReference type="InterPro" id="IPR036397">
    <property type="entry name" value="RNaseH_sf"/>
</dbReference>
<dbReference type="InterPro" id="IPR013103">
    <property type="entry name" value="RVT_2"/>
</dbReference>
<dbReference type="InterPro" id="IPR012337">
    <property type="entry name" value="RNaseH-like_sf"/>
</dbReference>
<dbReference type="Proteomes" id="UP001341281">
    <property type="component" value="Chromosome 04"/>
</dbReference>
<name>A0AAQ3WMY8_PASNO</name>
<dbReference type="CDD" id="cd09272">
    <property type="entry name" value="RNase_HI_RT_Ty1"/>
    <property type="match status" value="1"/>
</dbReference>
<feature type="region of interest" description="Disordered" evidence="1">
    <location>
        <begin position="213"/>
        <end position="247"/>
    </location>
</feature>
<sequence length="1355" mass="149024">MRVRFGVPLLMEKVLNALRPPPLEAATADAGQEAAPLTPPPAAPLADPAAAARAAMFCRGRSQASRLSPLGLRFGRGRRKGMRRGALICRAGDKIIIPSPNRPCPLLRLAQMIRRPTIKQANDNLKLQLHQSLAASGAYAFASLDQDGDGRSLPLNRAELRVCMTKSKVAIDTGVDSCRRLVVPSPARRSRPLLVVPPPASSVARCPVAGRRIRLRPPPAPPVARRRLLRSPAPGAPSPAPPLAGSPVVVAGSARRRPPAARSAGRLRARADPNSVLSREFLTGELPCPPAPTAPVPPAIPDQATNEAKTKLLDDFATLEKSYEAQFSAYRLWLDEDARAGSILAASMEDQFAAEIVDFDRSHQMWSFLRDRYEPTGQSAYFATIRQEQLLCHGDLIVDELYTQLSAIWRQIDSLRHPLSPSTCEVCQGQQSDIELQRTYVLLTRLRDEYEPLRAQLLARHPFVSLIDALAAVRNEEIRLRSAGLLPSVSALAVRSAPSWPAVPSLSSPSPAPVPSPSRRGGGGGLHCDYCGKDGHVEAFCYRKKKAQFRSQTHPASQTPPVSQPSGSASAGASQRSSIDPGTQEMLMLLRRLAASSSSGIASVATLLAGSPGSAAASQSSSSTQGQPDTNTWILDSGEYLSAALRQVLSAQGTLAQFSCPGAHAQNGVAERKHRHLFETARAFMLAFSVPPYFWAEAVSTATYLINIQPSSALHGDIPLERLCGYSAEHKGYRFGDPVGRRMKISRDVVFDESRPFYPRPSSDASLTSLVDPLSFLIIPDTAIAHISSRLVPSPTVPSSGVVPPSVVPPVESSSESSLIPDYTAKPPVTQLLGRGHRSRQPVDRYSFGLVTWQGFAGTVLSEPLFYRDAILHPEWQLAMAEKIAALKRTGTWDLIPTPSHVRPITCKWVYKVKTRSDGSLEHYKAHLVARGFQQEHGRDYDETFAHVAHMTTVRALLAVASVREWSISQLDVKNVFLNGELREEPPPGYSVPKGMVCRLRRSLYGLKQAPRAWFQRFASVVTPAGFSANAHDPALFVHTSSRGRTLLLYVDDMIITGDDPQFIAFVKARLSEHFLMPDIGPLRYFLGLRFPLHMRDFICLRKNIFRTEETPMELNLHLSATNGEPLDDPTRYRHIVGSLVYLGVTRPDISYSVHILSEFVSAPIQLHYSHLLRVLRYLRVTMSRRLFFPRSSSLQLQAYCDATWASDSSDRRSLSAYCVFLTKKHTAVSRSSTEAELHAMALVTAEVTWLRWLLADFGVFVSIPTPLLTDSTGAISIARDPMKHELTKHIGVDAYYTRAQVQDGVVTLRYVPSELQLADFLTKAQTRDQHRFYLSKLSVFDCDTPKFSPVIFFS</sequence>
<dbReference type="Pfam" id="PF25597">
    <property type="entry name" value="SH3_retrovirus"/>
    <property type="match status" value="1"/>
</dbReference>
<dbReference type="InterPro" id="IPR043502">
    <property type="entry name" value="DNA/RNA_pol_sf"/>
</dbReference>
<dbReference type="PANTHER" id="PTHR11439">
    <property type="entry name" value="GAG-POL-RELATED RETROTRANSPOSON"/>
    <property type="match status" value="1"/>
</dbReference>
<feature type="compositionally biased region" description="Low complexity" evidence="1">
    <location>
        <begin position="560"/>
        <end position="578"/>
    </location>
</feature>
<organism evidence="3 4">
    <name type="scientific">Paspalum notatum var. saurae</name>
    <dbReference type="NCBI Taxonomy" id="547442"/>
    <lineage>
        <taxon>Eukaryota</taxon>
        <taxon>Viridiplantae</taxon>
        <taxon>Streptophyta</taxon>
        <taxon>Embryophyta</taxon>
        <taxon>Tracheophyta</taxon>
        <taxon>Spermatophyta</taxon>
        <taxon>Magnoliopsida</taxon>
        <taxon>Liliopsida</taxon>
        <taxon>Poales</taxon>
        <taxon>Poaceae</taxon>
        <taxon>PACMAD clade</taxon>
        <taxon>Panicoideae</taxon>
        <taxon>Andropogonodae</taxon>
        <taxon>Paspaleae</taxon>
        <taxon>Paspalinae</taxon>
        <taxon>Paspalum</taxon>
    </lineage>
</organism>
<dbReference type="InterPro" id="IPR057670">
    <property type="entry name" value="SH3_retrovirus"/>
</dbReference>
<dbReference type="EMBL" id="CP144748">
    <property type="protein sequence ID" value="WVZ67496.1"/>
    <property type="molecule type" value="Genomic_DNA"/>
</dbReference>
<evidence type="ECO:0000259" key="2">
    <source>
        <dbReference type="PROSITE" id="PS50994"/>
    </source>
</evidence>
<dbReference type="InterPro" id="IPR001584">
    <property type="entry name" value="Integrase_cat-core"/>
</dbReference>
<dbReference type="SUPFAM" id="SSF53098">
    <property type="entry name" value="Ribonuclease H-like"/>
    <property type="match status" value="1"/>
</dbReference>
<proteinExistence type="predicted"/>
<dbReference type="SUPFAM" id="SSF56672">
    <property type="entry name" value="DNA/RNA polymerases"/>
    <property type="match status" value="1"/>
</dbReference>
<dbReference type="PROSITE" id="PS50994">
    <property type="entry name" value="INTEGRASE"/>
    <property type="match status" value="1"/>
</dbReference>
<dbReference type="Pfam" id="PF07727">
    <property type="entry name" value="RVT_2"/>
    <property type="match status" value="1"/>
</dbReference>
<feature type="region of interest" description="Disordered" evidence="1">
    <location>
        <begin position="551"/>
        <end position="579"/>
    </location>
</feature>
<gene>
    <name evidence="3" type="ORF">U9M48_016564</name>
</gene>
<evidence type="ECO:0000256" key="1">
    <source>
        <dbReference type="SAM" id="MobiDB-lite"/>
    </source>
</evidence>
<protein>
    <recommendedName>
        <fullName evidence="2">Integrase catalytic domain-containing protein</fullName>
    </recommendedName>
</protein>
<keyword evidence="4" id="KW-1185">Reference proteome</keyword>
<feature type="region of interest" description="Disordered" evidence="1">
    <location>
        <begin position="501"/>
        <end position="522"/>
    </location>
</feature>
<evidence type="ECO:0000313" key="4">
    <source>
        <dbReference type="Proteomes" id="UP001341281"/>
    </source>
</evidence>
<dbReference type="GO" id="GO:0015074">
    <property type="term" value="P:DNA integration"/>
    <property type="evidence" value="ECO:0007669"/>
    <property type="project" value="InterPro"/>
</dbReference>
<accession>A0AAQ3WMY8</accession>
<dbReference type="GO" id="GO:0003676">
    <property type="term" value="F:nucleic acid binding"/>
    <property type="evidence" value="ECO:0007669"/>
    <property type="project" value="InterPro"/>
</dbReference>
<feature type="compositionally biased region" description="Pro residues" evidence="1">
    <location>
        <begin position="234"/>
        <end position="244"/>
    </location>
</feature>
<evidence type="ECO:0000313" key="3">
    <source>
        <dbReference type="EMBL" id="WVZ67496.1"/>
    </source>
</evidence>